<dbReference type="EC" id="1.1.1.47" evidence="5"/>
<name>A0ABY9WP97_9BACT</name>
<evidence type="ECO:0000259" key="4">
    <source>
        <dbReference type="SMART" id="SM00822"/>
    </source>
</evidence>
<dbReference type="PANTHER" id="PTHR24321">
    <property type="entry name" value="DEHYDROGENASES, SHORT CHAIN"/>
    <property type="match status" value="1"/>
</dbReference>
<dbReference type="PROSITE" id="PS00061">
    <property type="entry name" value="ADH_SHORT"/>
    <property type="match status" value="1"/>
</dbReference>
<dbReference type="SMART" id="SM00822">
    <property type="entry name" value="PKS_KR"/>
    <property type="match status" value="1"/>
</dbReference>
<keyword evidence="6" id="KW-1185">Reference proteome</keyword>
<dbReference type="InterPro" id="IPR020904">
    <property type="entry name" value="Sc_DH/Rdtase_CS"/>
</dbReference>
<feature type="region of interest" description="Disordered" evidence="3">
    <location>
        <begin position="1"/>
        <end position="32"/>
    </location>
</feature>
<dbReference type="GO" id="GO:0047936">
    <property type="term" value="F:glucose 1-dehydrogenase [NAD(P)+] activity"/>
    <property type="evidence" value="ECO:0007669"/>
    <property type="project" value="UniProtKB-EC"/>
</dbReference>
<dbReference type="InterPro" id="IPR057326">
    <property type="entry name" value="KR_dom"/>
</dbReference>
<dbReference type="EMBL" id="CP043494">
    <property type="protein sequence ID" value="WNG45470.1"/>
    <property type="molecule type" value="Genomic_DNA"/>
</dbReference>
<dbReference type="PRINTS" id="PR00081">
    <property type="entry name" value="GDHRDH"/>
</dbReference>
<comment type="similarity">
    <text evidence="1">Belongs to the short-chain dehydrogenases/reductases (SDR) family.</text>
</comment>
<dbReference type="Gene3D" id="3.40.50.720">
    <property type="entry name" value="NAD(P)-binding Rossmann-like Domain"/>
    <property type="match status" value="1"/>
</dbReference>
<dbReference type="CDD" id="cd05233">
    <property type="entry name" value="SDR_c"/>
    <property type="match status" value="1"/>
</dbReference>
<dbReference type="InterPro" id="IPR002347">
    <property type="entry name" value="SDR_fam"/>
</dbReference>
<feature type="domain" description="Ketoreductase" evidence="4">
    <location>
        <begin position="53"/>
        <end position="234"/>
    </location>
</feature>
<protein>
    <submittedName>
        <fullName evidence="5">Glucose 1-dehydrogenase</fullName>
        <ecNumber evidence="5">1.1.1.47</ecNumber>
    </submittedName>
</protein>
<gene>
    <name evidence="5" type="ORF">F0U60_16205</name>
</gene>
<accession>A0ABY9WP97</accession>
<dbReference type="InterPro" id="IPR036291">
    <property type="entry name" value="NAD(P)-bd_dom_sf"/>
</dbReference>
<sequence>MAPGHQYIRESARYRQQSRRIPSPHPSNGGIHVRHHRITSSARHPPSRRLEGQVALVTGGGTGIGRAAALAFAREGASVVLAGRRQTELDEVAHRVEAEGGKALVISADVSRAADVEALVEGTLERFGRLDCAFNNAGIQGMFAPIADSSESDFDQVIAINLKGVWLSMKYEIAAMLRQGSGGAIVNTSSFLAKGAAVGSSIYSASKGALDSMIRAVALEVSGQGIRVNNVNPGVIDTPMLRRSIDDEMARPFVAFTPARRLGEPADVGDVAVWLCTQEARFVTGQSLLVDGGFSIAGMR</sequence>
<dbReference type="RefSeq" id="WP_395820356.1">
    <property type="nucleotide sequence ID" value="NZ_CP043494.1"/>
</dbReference>
<dbReference type="PRINTS" id="PR00080">
    <property type="entry name" value="SDRFAMILY"/>
</dbReference>
<proteinExistence type="inferred from homology"/>
<evidence type="ECO:0000256" key="1">
    <source>
        <dbReference type="ARBA" id="ARBA00006484"/>
    </source>
</evidence>
<evidence type="ECO:0000256" key="2">
    <source>
        <dbReference type="ARBA" id="ARBA00023002"/>
    </source>
</evidence>
<dbReference type="SUPFAM" id="SSF51735">
    <property type="entry name" value="NAD(P)-binding Rossmann-fold domains"/>
    <property type="match status" value="1"/>
</dbReference>
<evidence type="ECO:0000313" key="6">
    <source>
        <dbReference type="Proteomes" id="UP001611383"/>
    </source>
</evidence>
<dbReference type="Proteomes" id="UP001611383">
    <property type="component" value="Chromosome"/>
</dbReference>
<evidence type="ECO:0000256" key="3">
    <source>
        <dbReference type="SAM" id="MobiDB-lite"/>
    </source>
</evidence>
<keyword evidence="2 5" id="KW-0560">Oxidoreductase</keyword>
<reference evidence="5 6" key="1">
    <citation type="submission" date="2019-08" db="EMBL/GenBank/DDBJ databases">
        <title>Archangium and Cystobacter genomes.</title>
        <authorList>
            <person name="Chen I.-C.K."/>
            <person name="Wielgoss S."/>
        </authorList>
    </citation>
    <scope>NUCLEOTIDE SEQUENCE [LARGE SCALE GENOMIC DNA]</scope>
    <source>
        <strain evidence="5 6">Cbm 6</strain>
    </source>
</reference>
<dbReference type="PANTHER" id="PTHR24321:SF11">
    <property type="entry name" value="BLR0893 PROTEIN"/>
    <property type="match status" value="1"/>
</dbReference>
<organism evidence="5 6">
    <name type="scientific">Archangium minus</name>
    <dbReference type="NCBI Taxonomy" id="83450"/>
    <lineage>
        <taxon>Bacteria</taxon>
        <taxon>Pseudomonadati</taxon>
        <taxon>Myxococcota</taxon>
        <taxon>Myxococcia</taxon>
        <taxon>Myxococcales</taxon>
        <taxon>Cystobacterineae</taxon>
        <taxon>Archangiaceae</taxon>
        <taxon>Archangium</taxon>
    </lineage>
</organism>
<dbReference type="Pfam" id="PF13561">
    <property type="entry name" value="adh_short_C2"/>
    <property type="match status" value="1"/>
</dbReference>
<dbReference type="NCBIfam" id="NF005559">
    <property type="entry name" value="PRK07231.1"/>
    <property type="match status" value="1"/>
</dbReference>
<evidence type="ECO:0000313" key="5">
    <source>
        <dbReference type="EMBL" id="WNG45470.1"/>
    </source>
</evidence>